<dbReference type="Gene3D" id="1.10.3730.20">
    <property type="match status" value="1"/>
</dbReference>
<keyword evidence="2" id="KW-0813">Transport</keyword>
<name>A0ABW6KA19_9BACI</name>
<accession>A0ABW6KA19</accession>
<dbReference type="PANTHER" id="PTHR30561:SF1">
    <property type="entry name" value="MULTIDRUG TRANSPORTER EMRE"/>
    <property type="match status" value="1"/>
</dbReference>
<reference evidence="9 10" key="1">
    <citation type="submission" date="2024-08" db="EMBL/GenBank/DDBJ databases">
        <title>Two novel Cytobacillus novel species.</title>
        <authorList>
            <person name="Liu G."/>
        </authorList>
    </citation>
    <scope>NUCLEOTIDE SEQUENCE [LARGE SCALE GENOMIC DNA]</scope>
    <source>
        <strain evidence="9 10">FJAT-54145</strain>
    </source>
</reference>
<feature type="transmembrane region" description="Helical" evidence="8">
    <location>
        <begin position="58"/>
        <end position="79"/>
    </location>
</feature>
<evidence type="ECO:0000256" key="8">
    <source>
        <dbReference type="SAM" id="Phobius"/>
    </source>
</evidence>
<dbReference type="SUPFAM" id="SSF103481">
    <property type="entry name" value="Multidrug resistance efflux transporter EmrE"/>
    <property type="match status" value="1"/>
</dbReference>
<dbReference type="PANTHER" id="PTHR30561">
    <property type="entry name" value="SMR FAMILY PROTON-DEPENDENT DRUG EFFLUX TRANSPORTER SUGE"/>
    <property type="match status" value="1"/>
</dbReference>
<evidence type="ECO:0000256" key="4">
    <source>
        <dbReference type="ARBA" id="ARBA00022692"/>
    </source>
</evidence>
<evidence type="ECO:0000256" key="7">
    <source>
        <dbReference type="RuleBase" id="RU003942"/>
    </source>
</evidence>
<dbReference type="Proteomes" id="UP001601059">
    <property type="component" value="Unassembled WGS sequence"/>
</dbReference>
<evidence type="ECO:0000313" key="10">
    <source>
        <dbReference type="Proteomes" id="UP001601059"/>
    </source>
</evidence>
<proteinExistence type="inferred from homology"/>
<keyword evidence="6 8" id="KW-0472">Membrane</keyword>
<dbReference type="InterPro" id="IPR000390">
    <property type="entry name" value="Small_drug/metabolite_transptr"/>
</dbReference>
<evidence type="ECO:0000256" key="3">
    <source>
        <dbReference type="ARBA" id="ARBA00022475"/>
    </source>
</evidence>
<comment type="similarity">
    <text evidence="7">Belongs to the drug/metabolite transporter (DMT) superfamily. Small multidrug resistance (SMR) (TC 2.A.7.1) family.</text>
</comment>
<keyword evidence="4 7" id="KW-0812">Transmembrane</keyword>
<evidence type="ECO:0000256" key="5">
    <source>
        <dbReference type="ARBA" id="ARBA00022989"/>
    </source>
</evidence>
<keyword evidence="3" id="KW-1003">Cell membrane</keyword>
<protein>
    <submittedName>
        <fullName evidence="9">DMT family transporter</fullName>
    </submittedName>
</protein>
<dbReference type="EMBL" id="JBIACK010000001">
    <property type="protein sequence ID" value="MFE8699572.1"/>
    <property type="molecule type" value="Genomic_DNA"/>
</dbReference>
<evidence type="ECO:0000256" key="1">
    <source>
        <dbReference type="ARBA" id="ARBA00004651"/>
    </source>
</evidence>
<evidence type="ECO:0000313" key="9">
    <source>
        <dbReference type="EMBL" id="MFE8699572.1"/>
    </source>
</evidence>
<keyword evidence="5 8" id="KW-1133">Transmembrane helix</keyword>
<dbReference type="RefSeq" id="WP_389357877.1">
    <property type="nucleotide sequence ID" value="NZ_JBIACK010000001.1"/>
</dbReference>
<evidence type="ECO:0000256" key="2">
    <source>
        <dbReference type="ARBA" id="ARBA00022448"/>
    </source>
</evidence>
<sequence>MIAYLFLAIAIVAELFGTSMLKASNGFTKLLPSLGVIGGFGIAFFSLSLSLKVIPLSIAYAIWSGIGTAATAVIGVLIWKEKISGTSVAGIILIIIGVVLLNLKAPGHGAIEKQEIKVEENHA</sequence>
<dbReference type="InterPro" id="IPR045324">
    <property type="entry name" value="Small_multidrug_res"/>
</dbReference>
<dbReference type="Pfam" id="PF00893">
    <property type="entry name" value="Multi_Drug_Res"/>
    <property type="match status" value="1"/>
</dbReference>
<gene>
    <name evidence="9" type="ORF">ACFYKX_02925</name>
</gene>
<organism evidence="9 10">
    <name type="scientific">Cytobacillus spartinae</name>
    <dbReference type="NCBI Taxonomy" id="3299023"/>
    <lineage>
        <taxon>Bacteria</taxon>
        <taxon>Bacillati</taxon>
        <taxon>Bacillota</taxon>
        <taxon>Bacilli</taxon>
        <taxon>Bacillales</taxon>
        <taxon>Bacillaceae</taxon>
        <taxon>Cytobacillus</taxon>
    </lineage>
</organism>
<evidence type="ECO:0000256" key="6">
    <source>
        <dbReference type="ARBA" id="ARBA00023136"/>
    </source>
</evidence>
<comment type="subcellular location">
    <subcellularLocation>
        <location evidence="1 7">Cell membrane</location>
        <topology evidence="1 7">Multi-pass membrane protein</topology>
    </subcellularLocation>
</comment>
<comment type="caution">
    <text evidence="9">The sequence shown here is derived from an EMBL/GenBank/DDBJ whole genome shotgun (WGS) entry which is preliminary data.</text>
</comment>
<keyword evidence="10" id="KW-1185">Reference proteome</keyword>
<feature type="transmembrane region" description="Helical" evidence="8">
    <location>
        <begin position="85"/>
        <end position="103"/>
    </location>
</feature>
<dbReference type="InterPro" id="IPR037185">
    <property type="entry name" value="EmrE-like"/>
</dbReference>
<feature type="transmembrane region" description="Helical" evidence="8">
    <location>
        <begin position="33"/>
        <end position="51"/>
    </location>
</feature>